<dbReference type="Gene3D" id="1.10.8.850">
    <property type="entry name" value="Histone-lysine N methyltransferase , C-terminal domain-like"/>
    <property type="match status" value="1"/>
</dbReference>
<dbReference type="AlphaFoldDB" id="A0A9R0JC82"/>
<feature type="compositionally biased region" description="Basic and acidic residues" evidence="1">
    <location>
        <begin position="71"/>
        <end position="91"/>
    </location>
</feature>
<dbReference type="InterPro" id="IPR043017">
    <property type="entry name" value="WIYLD_dom_sf"/>
</dbReference>
<dbReference type="Proteomes" id="UP000813463">
    <property type="component" value="Chromosome 2"/>
</dbReference>
<evidence type="ECO:0000313" key="4">
    <source>
        <dbReference type="RefSeq" id="XP_021865147.1"/>
    </source>
</evidence>
<reference evidence="4" key="2">
    <citation type="submission" date="2025-08" db="UniProtKB">
        <authorList>
            <consortium name="RefSeq"/>
        </authorList>
    </citation>
    <scope>IDENTIFICATION</scope>
    <source>
        <tissue evidence="4">Leaf</tissue>
    </source>
</reference>
<dbReference type="GeneID" id="110803915"/>
<evidence type="ECO:0000259" key="2">
    <source>
        <dbReference type="Pfam" id="PF10440"/>
    </source>
</evidence>
<accession>A0A9R0JC82</accession>
<feature type="domain" description="WIYLD" evidence="2">
    <location>
        <begin position="11"/>
        <end position="71"/>
    </location>
</feature>
<reference evidence="3" key="1">
    <citation type="journal article" date="2021" name="Nat. Commun.">
        <title>Genomic analyses provide insights into spinach domestication and the genetic basis of agronomic traits.</title>
        <authorList>
            <person name="Cai X."/>
            <person name="Sun X."/>
            <person name="Xu C."/>
            <person name="Sun H."/>
            <person name="Wang X."/>
            <person name="Ge C."/>
            <person name="Zhang Z."/>
            <person name="Wang Q."/>
            <person name="Fei Z."/>
            <person name="Jiao C."/>
            <person name="Wang Q."/>
        </authorList>
    </citation>
    <scope>NUCLEOTIDE SEQUENCE [LARGE SCALE GENOMIC DNA]</scope>
    <source>
        <strain evidence="3">cv. Varoflay</strain>
    </source>
</reference>
<keyword evidence="3" id="KW-1185">Reference proteome</keyword>
<gene>
    <name evidence="4" type="primary">LOC110803915</name>
</gene>
<evidence type="ECO:0000256" key="1">
    <source>
        <dbReference type="SAM" id="MobiDB-lite"/>
    </source>
</evidence>
<dbReference type="OrthoDB" id="1898570at2759"/>
<evidence type="ECO:0000313" key="3">
    <source>
        <dbReference type="Proteomes" id="UP000813463"/>
    </source>
</evidence>
<dbReference type="KEGG" id="soe:110803915"/>
<protein>
    <recommendedName>
        <fullName evidence="2">WIYLD domain-containing protein</fullName>
    </recommendedName>
</protein>
<proteinExistence type="predicted"/>
<dbReference type="PANTHER" id="PTHR34271">
    <property type="entry name" value="NUCLEOLAR HISTONE METHYLTRANSFERASE-RELATED PROTEIN"/>
    <property type="match status" value="1"/>
</dbReference>
<dbReference type="PANTHER" id="PTHR34271:SF1">
    <property type="entry name" value="NUCLEOLAR HISTONE METHYLTRANSFERASE-RELATED PROTEIN"/>
    <property type="match status" value="1"/>
</dbReference>
<feature type="region of interest" description="Disordered" evidence="1">
    <location>
        <begin position="70"/>
        <end position="109"/>
    </location>
</feature>
<organism evidence="3 4">
    <name type="scientific">Spinacia oleracea</name>
    <name type="common">Spinach</name>
    <dbReference type="NCBI Taxonomy" id="3562"/>
    <lineage>
        <taxon>Eukaryota</taxon>
        <taxon>Viridiplantae</taxon>
        <taxon>Streptophyta</taxon>
        <taxon>Embryophyta</taxon>
        <taxon>Tracheophyta</taxon>
        <taxon>Spermatophyta</taxon>
        <taxon>Magnoliopsida</taxon>
        <taxon>eudicotyledons</taxon>
        <taxon>Gunneridae</taxon>
        <taxon>Pentapetalae</taxon>
        <taxon>Caryophyllales</taxon>
        <taxon>Chenopodiaceae</taxon>
        <taxon>Chenopodioideae</taxon>
        <taxon>Anserineae</taxon>
        <taxon>Spinacia</taxon>
    </lineage>
</organism>
<dbReference type="InterPro" id="IPR018848">
    <property type="entry name" value="WIYLD_domain"/>
</dbReference>
<feature type="compositionally biased region" description="Low complexity" evidence="1">
    <location>
        <begin position="97"/>
        <end position="107"/>
    </location>
</feature>
<sequence length="246" mass="27366">MARRGRPSSSRVGLRRIDAALDALTEMGFSPELIRRSVNALLKAYGGEEGWKFIEEGYYKELIDFILGEQEVPRDQEEPRDFPDEDNHGGGEDEPSEAGPSSEASEPLCSSQITLSATPVIDSPLANPLPLVPLASPVPLLDNVQSMIPMSNEINRPNDILIGQEEKIAGFSSIYTFPSPPGFEHIVKERITARKRKPCFGWMGPEDDEDFVFLTPSPVWGRTTGEKQRKRKSRWDVGPVVPYDVV</sequence>
<name>A0A9R0JC82_SPIOL</name>
<dbReference type="RefSeq" id="XP_021865147.1">
    <property type="nucleotide sequence ID" value="XM_022009455.2"/>
</dbReference>
<dbReference type="Pfam" id="PF10440">
    <property type="entry name" value="WIYLD"/>
    <property type="match status" value="1"/>
</dbReference>